<feature type="transmembrane region" description="Helical" evidence="1">
    <location>
        <begin position="230"/>
        <end position="247"/>
    </location>
</feature>
<feature type="transmembrane region" description="Helical" evidence="1">
    <location>
        <begin position="166"/>
        <end position="186"/>
    </location>
</feature>
<evidence type="ECO:0000313" key="3">
    <source>
        <dbReference type="Proteomes" id="UP000611723"/>
    </source>
</evidence>
<feature type="transmembrane region" description="Helical" evidence="1">
    <location>
        <begin position="45"/>
        <end position="65"/>
    </location>
</feature>
<sequence length="472" mass="53534">MINKFNVYVEIPRLLKAWVIFYFISYNLTNNILQLFYEDNLSASLLAIVFLRITHGLLVLIPFFIARFGMLHLLVFPYLLGQLKSVAQNPLGLFSYNFQDGVAVQTTSLGEFPYDVLVSLNLEKEFYSLLWLIFMYAGFFFYKGYIKLNLNQINLNGFSSRIQWVAFAYFLFIFTFFSYTNGITAWISEWGAAGGRHEATEGLGPILRIFQVTFIVPLVWYLLEGKKAMKNPIFITIFLMAIIIGFLTTGSRSSVVVVLVVFLVAYIIKTRKIPKISSVFAGILAVLLFGLLGQIRTASTFNQGKWSWSDIEFDFQSNLDRAADESEAWRSLGADLATYVTVPERIDFLYGKTYMAAIAFWLPRAIWKDKPHGVGYYTGREIYGAGNGVPPGPIAEAYWNFGFPGIVILSFIYGMGISLISRTYEIYYRSPGVVAIYILIIATGFSFSSLGLTTIFQTVLISYFIMRVLKVI</sequence>
<feature type="transmembrane region" description="Helical" evidence="1">
    <location>
        <begin position="253"/>
        <end position="269"/>
    </location>
</feature>
<comment type="caution">
    <text evidence="2">The sequence shown here is derived from an EMBL/GenBank/DDBJ whole genome shotgun (WGS) entry which is preliminary data.</text>
</comment>
<protein>
    <submittedName>
        <fullName evidence="2">Oligosaccharide repeat unit polymerase</fullName>
    </submittedName>
</protein>
<gene>
    <name evidence="2" type="ORF">JKA74_05720</name>
</gene>
<organism evidence="2 3">
    <name type="scientific">Marivirga aurantiaca</name>
    <dbReference type="NCBI Taxonomy" id="2802615"/>
    <lineage>
        <taxon>Bacteria</taxon>
        <taxon>Pseudomonadati</taxon>
        <taxon>Bacteroidota</taxon>
        <taxon>Cytophagia</taxon>
        <taxon>Cytophagales</taxon>
        <taxon>Marivirgaceae</taxon>
        <taxon>Marivirga</taxon>
    </lineage>
</organism>
<evidence type="ECO:0000313" key="2">
    <source>
        <dbReference type="EMBL" id="MBK6264529.1"/>
    </source>
</evidence>
<name>A0A934WWZ1_9BACT</name>
<feature type="transmembrane region" description="Helical" evidence="1">
    <location>
        <begin position="206"/>
        <end position="223"/>
    </location>
</feature>
<dbReference type="AlphaFoldDB" id="A0A934WWZ1"/>
<feature type="transmembrane region" description="Helical" evidence="1">
    <location>
        <begin position="126"/>
        <end position="145"/>
    </location>
</feature>
<keyword evidence="1" id="KW-0472">Membrane</keyword>
<feature type="transmembrane region" description="Helical" evidence="1">
    <location>
        <begin position="397"/>
        <end position="420"/>
    </location>
</feature>
<feature type="transmembrane region" description="Helical" evidence="1">
    <location>
        <begin position="15"/>
        <end position="33"/>
    </location>
</feature>
<dbReference type="RefSeq" id="WP_201430220.1">
    <property type="nucleotide sequence ID" value="NZ_JAEQBW010000002.1"/>
</dbReference>
<accession>A0A934WWZ1</accession>
<dbReference type="Proteomes" id="UP000611723">
    <property type="component" value="Unassembled WGS sequence"/>
</dbReference>
<dbReference type="NCBIfam" id="TIGR04370">
    <property type="entry name" value="glyco_rpt_poly"/>
    <property type="match status" value="1"/>
</dbReference>
<dbReference type="EMBL" id="JAEQBW010000002">
    <property type="protein sequence ID" value="MBK6264529.1"/>
    <property type="molecule type" value="Genomic_DNA"/>
</dbReference>
<keyword evidence="1" id="KW-0812">Transmembrane</keyword>
<evidence type="ECO:0000256" key="1">
    <source>
        <dbReference type="SAM" id="Phobius"/>
    </source>
</evidence>
<feature type="transmembrane region" description="Helical" evidence="1">
    <location>
        <begin position="276"/>
        <end position="295"/>
    </location>
</feature>
<feature type="transmembrane region" description="Helical" evidence="1">
    <location>
        <begin position="432"/>
        <end position="465"/>
    </location>
</feature>
<keyword evidence="3" id="KW-1185">Reference proteome</keyword>
<keyword evidence="1" id="KW-1133">Transmembrane helix</keyword>
<proteinExistence type="predicted"/>
<reference evidence="2" key="1">
    <citation type="submission" date="2021-01" db="EMBL/GenBank/DDBJ databases">
        <title>Marivirga aurantiaca sp. nov., isolated from intertidal surface sediments.</title>
        <authorList>
            <person name="Zhang M."/>
        </authorList>
    </citation>
    <scope>NUCLEOTIDE SEQUENCE</scope>
    <source>
        <strain evidence="2">S37H4</strain>
    </source>
</reference>